<dbReference type="CDD" id="cd01948">
    <property type="entry name" value="EAL"/>
    <property type="match status" value="1"/>
</dbReference>
<dbReference type="Gene3D" id="3.20.20.450">
    <property type="entry name" value="EAL domain"/>
    <property type="match status" value="1"/>
</dbReference>
<proteinExistence type="predicted"/>
<evidence type="ECO:0000259" key="2">
    <source>
        <dbReference type="PROSITE" id="PS50883"/>
    </source>
</evidence>
<feature type="domain" description="EAL" evidence="2">
    <location>
        <begin position="120"/>
        <end position="366"/>
    </location>
</feature>
<dbReference type="PROSITE" id="PS50006">
    <property type="entry name" value="FHA_DOMAIN"/>
    <property type="match status" value="1"/>
</dbReference>
<dbReference type="Pfam" id="PF00563">
    <property type="entry name" value="EAL"/>
    <property type="match status" value="1"/>
</dbReference>
<dbReference type="SMART" id="SM00052">
    <property type="entry name" value="EAL"/>
    <property type="match status" value="1"/>
</dbReference>
<comment type="caution">
    <text evidence="3">The sequence shown here is derived from an EMBL/GenBank/DDBJ whole genome shotgun (WGS) entry which is preliminary data.</text>
</comment>
<dbReference type="Proteomes" id="UP001557485">
    <property type="component" value="Unassembled WGS sequence"/>
</dbReference>
<organism evidence="3 4">
    <name type="scientific">Zhongshania guokunii</name>
    <dbReference type="NCBI Taxonomy" id="641783"/>
    <lineage>
        <taxon>Bacteria</taxon>
        <taxon>Pseudomonadati</taxon>
        <taxon>Pseudomonadota</taxon>
        <taxon>Gammaproteobacteria</taxon>
        <taxon>Cellvibrionales</taxon>
        <taxon>Spongiibacteraceae</taxon>
        <taxon>Zhongshania</taxon>
    </lineage>
</organism>
<evidence type="ECO:0000259" key="1">
    <source>
        <dbReference type="PROSITE" id="PS50006"/>
    </source>
</evidence>
<evidence type="ECO:0000313" key="4">
    <source>
        <dbReference type="Proteomes" id="UP001557485"/>
    </source>
</evidence>
<dbReference type="PANTHER" id="PTHR33121">
    <property type="entry name" value="CYCLIC DI-GMP PHOSPHODIESTERASE PDEF"/>
    <property type="match status" value="1"/>
</dbReference>
<dbReference type="SUPFAM" id="SSF141868">
    <property type="entry name" value="EAL domain-like"/>
    <property type="match status" value="1"/>
</dbReference>
<dbReference type="Gene3D" id="2.60.200.20">
    <property type="match status" value="1"/>
</dbReference>
<dbReference type="InterPro" id="IPR008984">
    <property type="entry name" value="SMAD_FHA_dom_sf"/>
</dbReference>
<feature type="domain" description="FHA" evidence="1">
    <location>
        <begin position="27"/>
        <end position="76"/>
    </location>
</feature>
<dbReference type="InterPro" id="IPR050706">
    <property type="entry name" value="Cyclic-di-GMP_PDE-like"/>
</dbReference>
<dbReference type="PANTHER" id="PTHR33121:SF76">
    <property type="entry name" value="SIGNALING PROTEIN"/>
    <property type="match status" value="1"/>
</dbReference>
<dbReference type="Pfam" id="PF00498">
    <property type="entry name" value="FHA"/>
    <property type="match status" value="1"/>
</dbReference>
<dbReference type="InterPro" id="IPR035919">
    <property type="entry name" value="EAL_sf"/>
</dbReference>
<dbReference type="SMART" id="SM00240">
    <property type="entry name" value="FHA"/>
    <property type="match status" value="1"/>
</dbReference>
<dbReference type="SUPFAM" id="SSF49879">
    <property type="entry name" value="SMAD/FHA domain"/>
    <property type="match status" value="1"/>
</dbReference>
<dbReference type="PROSITE" id="PS50883">
    <property type="entry name" value="EAL"/>
    <property type="match status" value="1"/>
</dbReference>
<dbReference type="RefSeq" id="WP_368381201.1">
    <property type="nucleotide sequence ID" value="NZ_JBFRYA010000006.1"/>
</dbReference>
<accession>A0ABV3U5E3</accession>
<evidence type="ECO:0000313" key="3">
    <source>
        <dbReference type="EMBL" id="MEX1668935.1"/>
    </source>
</evidence>
<sequence length="366" mass="41450">MDSHYYLESFSRSMDIPQQITLHTLPITIGRSADCDFTINNSALSRRHARIEWVDDTLTLTDLGSTNGSFINHQRVSETAALHKGDVVHFAGVEYCLKQAPKLDDNCADDRTRINHQALTHNYPIRGREFLELLDRELVTTYQQCIMDQHGDLYGHELLGRGRHPNLNENPFELFMIAEQMSKEFALSELFRQRSFAMASAANINTPLFFNCHPQECQTPDKLFAGLHHLRRCYPDLHLVFEVHETAVTDLKLMKRIRAGLTDLNIRLAYDDFGAGQTRLLELAEVPPDILKFDICLVKNVATKDSSHKRLLSSLNMMVQDMGIATLAEGIETKEVADACLAMGINYFQGFYFGRPTEITGANLSA</sequence>
<dbReference type="EMBL" id="JBFRYA010000006">
    <property type="protein sequence ID" value="MEX1668935.1"/>
    <property type="molecule type" value="Genomic_DNA"/>
</dbReference>
<dbReference type="InterPro" id="IPR001633">
    <property type="entry name" value="EAL_dom"/>
</dbReference>
<gene>
    <name evidence="3" type="ORF">AB4876_08420</name>
</gene>
<keyword evidence="4" id="KW-1185">Reference proteome</keyword>
<reference evidence="3 4" key="1">
    <citation type="journal article" date="2011" name="Int. J. Syst. Evol. Microbiol.">
        <title>Zhongshania antarctica gen. nov., sp. nov. and Zhongshania guokunii sp. nov., gammaproteobacteria respectively isolated from coastal attached (fast) ice and surface seawater of the Antarctic.</title>
        <authorList>
            <person name="Li H.J."/>
            <person name="Zhang X.Y."/>
            <person name="Chen C.X."/>
            <person name="Zhang Y.J."/>
            <person name="Gao Z.M."/>
            <person name="Yu Y."/>
            <person name="Chen X.L."/>
            <person name="Chen B."/>
            <person name="Zhang Y.Z."/>
        </authorList>
    </citation>
    <scope>NUCLEOTIDE SEQUENCE [LARGE SCALE GENOMIC DNA]</scope>
    <source>
        <strain evidence="3 4">ZS6-22T</strain>
    </source>
</reference>
<protein>
    <submittedName>
        <fullName evidence="3">EAL domain-containing protein</fullName>
    </submittedName>
</protein>
<dbReference type="CDD" id="cd00060">
    <property type="entry name" value="FHA"/>
    <property type="match status" value="1"/>
</dbReference>
<dbReference type="InterPro" id="IPR000253">
    <property type="entry name" value="FHA_dom"/>
</dbReference>
<name>A0ABV3U5E3_9GAMM</name>